<evidence type="ECO:0000313" key="3">
    <source>
        <dbReference type="Proteomes" id="UP001302812"/>
    </source>
</evidence>
<gene>
    <name evidence="2" type="ORF">N656DRAFT_204665</name>
</gene>
<dbReference type="AlphaFoldDB" id="A0AAN6QIS7"/>
<keyword evidence="3" id="KW-1185">Reference proteome</keyword>
<evidence type="ECO:0000313" key="2">
    <source>
        <dbReference type="EMBL" id="KAK4110406.1"/>
    </source>
</evidence>
<dbReference type="EMBL" id="MU853350">
    <property type="protein sequence ID" value="KAK4110406.1"/>
    <property type="molecule type" value="Genomic_DNA"/>
</dbReference>
<evidence type="ECO:0000256" key="1">
    <source>
        <dbReference type="SAM" id="SignalP"/>
    </source>
</evidence>
<dbReference type="GeneID" id="89933008"/>
<name>A0AAN6QIS7_9PEZI</name>
<feature type="chain" id="PRO_5042888104" description="C2H2-type domain-containing protein" evidence="1">
    <location>
        <begin position="25"/>
        <end position="179"/>
    </location>
</feature>
<protein>
    <recommendedName>
        <fullName evidence="4">C2H2-type domain-containing protein</fullName>
    </recommendedName>
</protein>
<dbReference type="RefSeq" id="XP_064667976.1">
    <property type="nucleotide sequence ID" value="XM_064808885.1"/>
</dbReference>
<comment type="caution">
    <text evidence="2">The sequence shown here is derived from an EMBL/GenBank/DDBJ whole genome shotgun (WGS) entry which is preliminary data.</text>
</comment>
<sequence length="179" mass="19960">MSRSHGMLLSVVILLLANKMITRANDWPPVVRGAMHPVRLSTRAAHTVSACGKTFEACTQRLSHMTMLHNSDGQPERHPRKNFEPLGIKYTYTAPNCASDRSQGASGSMKLCIIDIKHPFGAHTSQKTGAITGLCHMSFAILNRPPTKPLQFPPSSRELIKQPSYRNLLEQIRVREIHL</sequence>
<accession>A0AAN6QIS7</accession>
<organism evidence="2 3">
    <name type="scientific">Canariomyces notabilis</name>
    <dbReference type="NCBI Taxonomy" id="2074819"/>
    <lineage>
        <taxon>Eukaryota</taxon>
        <taxon>Fungi</taxon>
        <taxon>Dikarya</taxon>
        <taxon>Ascomycota</taxon>
        <taxon>Pezizomycotina</taxon>
        <taxon>Sordariomycetes</taxon>
        <taxon>Sordariomycetidae</taxon>
        <taxon>Sordariales</taxon>
        <taxon>Chaetomiaceae</taxon>
        <taxon>Canariomyces</taxon>
    </lineage>
</organism>
<feature type="signal peptide" evidence="1">
    <location>
        <begin position="1"/>
        <end position="24"/>
    </location>
</feature>
<keyword evidence="1" id="KW-0732">Signal</keyword>
<reference evidence="2" key="1">
    <citation type="journal article" date="2023" name="Mol. Phylogenet. Evol.">
        <title>Genome-scale phylogeny and comparative genomics of the fungal order Sordariales.</title>
        <authorList>
            <person name="Hensen N."/>
            <person name="Bonometti L."/>
            <person name="Westerberg I."/>
            <person name="Brannstrom I.O."/>
            <person name="Guillou S."/>
            <person name="Cros-Aarteil S."/>
            <person name="Calhoun S."/>
            <person name="Haridas S."/>
            <person name="Kuo A."/>
            <person name="Mondo S."/>
            <person name="Pangilinan J."/>
            <person name="Riley R."/>
            <person name="LaButti K."/>
            <person name="Andreopoulos B."/>
            <person name="Lipzen A."/>
            <person name="Chen C."/>
            <person name="Yan M."/>
            <person name="Daum C."/>
            <person name="Ng V."/>
            <person name="Clum A."/>
            <person name="Steindorff A."/>
            <person name="Ohm R.A."/>
            <person name="Martin F."/>
            <person name="Silar P."/>
            <person name="Natvig D.O."/>
            <person name="Lalanne C."/>
            <person name="Gautier V."/>
            <person name="Ament-Velasquez S.L."/>
            <person name="Kruys A."/>
            <person name="Hutchinson M.I."/>
            <person name="Powell A.J."/>
            <person name="Barry K."/>
            <person name="Miller A.N."/>
            <person name="Grigoriev I.V."/>
            <person name="Debuchy R."/>
            <person name="Gladieux P."/>
            <person name="Hiltunen Thoren M."/>
            <person name="Johannesson H."/>
        </authorList>
    </citation>
    <scope>NUCLEOTIDE SEQUENCE</scope>
    <source>
        <strain evidence="2">CBS 508.74</strain>
    </source>
</reference>
<evidence type="ECO:0008006" key="4">
    <source>
        <dbReference type="Google" id="ProtNLM"/>
    </source>
</evidence>
<dbReference type="Proteomes" id="UP001302812">
    <property type="component" value="Unassembled WGS sequence"/>
</dbReference>
<proteinExistence type="predicted"/>
<reference evidence="2" key="2">
    <citation type="submission" date="2023-05" db="EMBL/GenBank/DDBJ databases">
        <authorList>
            <consortium name="Lawrence Berkeley National Laboratory"/>
            <person name="Steindorff A."/>
            <person name="Hensen N."/>
            <person name="Bonometti L."/>
            <person name="Westerberg I."/>
            <person name="Brannstrom I.O."/>
            <person name="Guillou S."/>
            <person name="Cros-Aarteil S."/>
            <person name="Calhoun S."/>
            <person name="Haridas S."/>
            <person name="Kuo A."/>
            <person name="Mondo S."/>
            <person name="Pangilinan J."/>
            <person name="Riley R."/>
            <person name="Labutti K."/>
            <person name="Andreopoulos B."/>
            <person name="Lipzen A."/>
            <person name="Chen C."/>
            <person name="Yanf M."/>
            <person name="Daum C."/>
            <person name="Ng V."/>
            <person name="Clum A."/>
            <person name="Ohm R."/>
            <person name="Martin F."/>
            <person name="Silar P."/>
            <person name="Natvig D."/>
            <person name="Lalanne C."/>
            <person name="Gautier V."/>
            <person name="Ament-Velasquez S.L."/>
            <person name="Kruys A."/>
            <person name="Hutchinson M.I."/>
            <person name="Powell A.J."/>
            <person name="Barry K."/>
            <person name="Miller A.N."/>
            <person name="Grigoriev I.V."/>
            <person name="Debuchy R."/>
            <person name="Gladieux P."/>
            <person name="Thoren M.H."/>
            <person name="Johannesson H."/>
        </authorList>
    </citation>
    <scope>NUCLEOTIDE SEQUENCE</scope>
    <source>
        <strain evidence="2">CBS 508.74</strain>
    </source>
</reference>